<keyword evidence="2" id="KW-1185">Reference proteome</keyword>
<evidence type="ECO:0000313" key="2">
    <source>
        <dbReference type="Proteomes" id="UP000427842"/>
    </source>
</evidence>
<proteinExistence type="predicted"/>
<protein>
    <recommendedName>
        <fullName evidence="3">Lipoprotein</fullName>
    </recommendedName>
</protein>
<evidence type="ECO:0000313" key="1">
    <source>
        <dbReference type="EMBL" id="KAB8122381.1"/>
    </source>
</evidence>
<accession>A0ABQ6VR07</accession>
<dbReference type="EMBL" id="QYAZ01000002">
    <property type="protein sequence ID" value="KAB8122381.1"/>
    <property type="molecule type" value="Genomic_DNA"/>
</dbReference>
<name>A0ABQ6VR07_9PROT</name>
<gene>
    <name evidence="1" type="ORF">D3W54_14370</name>
</gene>
<dbReference type="Proteomes" id="UP000427842">
    <property type="component" value="Unassembled WGS sequence"/>
</dbReference>
<dbReference type="RefSeq" id="WP_041247071.1">
    <property type="nucleotide sequence ID" value="NZ_QYAZ01000002.1"/>
</dbReference>
<dbReference type="PROSITE" id="PS51257">
    <property type="entry name" value="PROKAR_LIPOPROTEIN"/>
    <property type="match status" value="1"/>
</dbReference>
<reference evidence="1 2" key="1">
    <citation type="submission" date="2018-09" db="EMBL/GenBank/DDBJ databases">
        <title>Genome sequence and characterization of the bcs clusters for the production of nanocellulose from the low pH resistant strain Komagataeibacter medellinensis ID13488.</title>
        <authorList>
            <person name="Hernandez-Arriaga A.M."/>
            <person name="Del Cerro C."/>
            <person name="Urbina L."/>
            <person name="Eceiza A."/>
            <person name="Retegi A."/>
            <person name="Prieto M.A."/>
        </authorList>
    </citation>
    <scope>NUCLEOTIDE SEQUENCE [LARGE SCALE GENOMIC DNA]</scope>
    <source>
        <strain evidence="1 2">ID13488</strain>
    </source>
</reference>
<sequence>MRHTLKIMATLAMAVSLAGCYGPRHHHDRSWNHGGYYHDGYDRRGGRPYRGGPMGGGGGRW</sequence>
<comment type="caution">
    <text evidence="1">The sequence shown here is derived from an EMBL/GenBank/DDBJ whole genome shotgun (WGS) entry which is preliminary data.</text>
</comment>
<evidence type="ECO:0008006" key="3">
    <source>
        <dbReference type="Google" id="ProtNLM"/>
    </source>
</evidence>
<organism evidence="1 2">
    <name type="scientific">Komagataeibacter medellinensis</name>
    <dbReference type="NCBI Taxonomy" id="1177712"/>
    <lineage>
        <taxon>Bacteria</taxon>
        <taxon>Pseudomonadati</taxon>
        <taxon>Pseudomonadota</taxon>
        <taxon>Alphaproteobacteria</taxon>
        <taxon>Acetobacterales</taxon>
        <taxon>Acetobacteraceae</taxon>
        <taxon>Komagataeibacter</taxon>
    </lineage>
</organism>